<evidence type="ECO:0000313" key="2">
    <source>
        <dbReference type="Proteomes" id="UP000006461"/>
    </source>
</evidence>
<dbReference type="HOGENOM" id="CLU_2880940_0_0_11"/>
<dbReference type="Proteomes" id="UP000006461">
    <property type="component" value="Chromosome"/>
</dbReference>
<gene>
    <name evidence="1" type="ordered locus">MODMU_2506</name>
</gene>
<name>I4EX22_MODI5</name>
<sequence length="63" mass="7030">MHHQLISADAVLRTLSSQEKRRHLTLLSESIWDIEDQLARARAARAELMTSLQSDIRSGSTAG</sequence>
<evidence type="ECO:0000313" key="1">
    <source>
        <dbReference type="EMBL" id="CCH87935.1"/>
    </source>
</evidence>
<organism evidence="1 2">
    <name type="scientific">Modestobacter italicus (strain DSM 44449 / CECT 9708 / BC 501)</name>
    <dbReference type="NCBI Taxonomy" id="2732864"/>
    <lineage>
        <taxon>Bacteria</taxon>
        <taxon>Bacillati</taxon>
        <taxon>Actinomycetota</taxon>
        <taxon>Actinomycetes</taxon>
        <taxon>Geodermatophilales</taxon>
        <taxon>Geodermatophilaceae</taxon>
        <taxon>Modestobacter</taxon>
    </lineage>
</organism>
<dbReference type="KEGG" id="mmar:MODMU_2506"/>
<accession>I4EX22</accession>
<dbReference type="EMBL" id="FO203431">
    <property type="protein sequence ID" value="CCH87935.1"/>
    <property type="molecule type" value="Genomic_DNA"/>
</dbReference>
<reference evidence="1 2" key="1">
    <citation type="journal article" date="2012" name="J. Bacteriol.">
        <title>Genome Sequence of Radiation-Resistant Modestobacter marinus Strain BC501, a Representative Actinobacterium That Thrives on Calcareous Stone Surfaces.</title>
        <authorList>
            <person name="Normand P."/>
            <person name="Gury J."/>
            <person name="Pujic P."/>
            <person name="Chouaia B."/>
            <person name="Crotti E."/>
            <person name="Brusetti L."/>
            <person name="Daffonchio D."/>
            <person name="Vacherie B."/>
            <person name="Barbe V."/>
            <person name="Medigue C."/>
            <person name="Calteau A."/>
            <person name="Ghodhbane-Gtari F."/>
            <person name="Essoussi I."/>
            <person name="Nouioui I."/>
            <person name="Abbassi-Ghozzi I."/>
            <person name="Gtari M."/>
        </authorList>
    </citation>
    <scope>NUCLEOTIDE SEQUENCE [LARGE SCALE GENOMIC DNA]</scope>
    <source>
        <strain evidence="2">BC 501</strain>
    </source>
</reference>
<dbReference type="AlphaFoldDB" id="I4EX22"/>
<protein>
    <submittedName>
        <fullName evidence="1">Transcriptional regulator, MarR family</fullName>
    </submittedName>
</protein>
<proteinExistence type="predicted"/>
<keyword evidence="2" id="KW-1185">Reference proteome</keyword>